<dbReference type="PANTHER" id="PTHR20857">
    <property type="entry name" value="THIAMINE-PHOSPHATE PYROPHOSPHORYLASE"/>
    <property type="match status" value="1"/>
</dbReference>
<sequence length="200" mass="22337">MELHVITHEKQEVEELLSVWPRLLPWVDYFHIRFKNRSLDQVGKIAARILAETIIPPSSLVINSYIQVVEQLGCGGVHLPERQTDWKEWKHRLPHVRWGRSVHSLESARQAEEDGLDYIIAGHIFPSPSKPGQNPMGLDKLANMAKNVRIPVIAIGGIGVDQVEEVMRAGAAGIAVISAVSGHPSPERVVQELKRRGKHA</sequence>
<dbReference type="InterPro" id="IPR013785">
    <property type="entry name" value="Aldolase_TIM"/>
</dbReference>
<proteinExistence type="predicted"/>
<dbReference type="Pfam" id="PF02581">
    <property type="entry name" value="TMP-TENI"/>
    <property type="match status" value="1"/>
</dbReference>
<evidence type="ECO:0000313" key="4">
    <source>
        <dbReference type="EMBL" id="SEN05736.1"/>
    </source>
</evidence>
<comment type="pathway">
    <text evidence="1">Cofactor biosynthesis; thiamine diphosphate biosynthesis.</text>
</comment>
<dbReference type="GO" id="GO:0005737">
    <property type="term" value="C:cytoplasm"/>
    <property type="evidence" value="ECO:0007669"/>
    <property type="project" value="TreeGrafter"/>
</dbReference>
<protein>
    <submittedName>
        <fullName evidence="4">Thiazole tautomerase (Transcriptional regulator TenI)</fullName>
    </submittedName>
</protein>
<dbReference type="CDD" id="cd00564">
    <property type="entry name" value="TMP_TenI"/>
    <property type="match status" value="1"/>
</dbReference>
<dbReference type="Gene3D" id="3.20.20.70">
    <property type="entry name" value="Aldolase class I"/>
    <property type="match status" value="1"/>
</dbReference>
<evidence type="ECO:0000259" key="3">
    <source>
        <dbReference type="Pfam" id="PF02581"/>
    </source>
</evidence>
<keyword evidence="5" id="KW-1185">Reference proteome</keyword>
<dbReference type="GO" id="GO:0004789">
    <property type="term" value="F:thiamine-phosphate diphosphorylase activity"/>
    <property type="evidence" value="ECO:0007669"/>
    <property type="project" value="TreeGrafter"/>
</dbReference>
<accession>A0A1H8DEZ7</accession>
<dbReference type="SUPFAM" id="SSF51391">
    <property type="entry name" value="Thiamin phosphate synthase"/>
    <property type="match status" value="1"/>
</dbReference>
<dbReference type="GO" id="GO:0009228">
    <property type="term" value="P:thiamine biosynthetic process"/>
    <property type="evidence" value="ECO:0007669"/>
    <property type="project" value="UniProtKB-KW"/>
</dbReference>
<dbReference type="AlphaFoldDB" id="A0A1H8DEZ7"/>
<evidence type="ECO:0000313" key="5">
    <source>
        <dbReference type="Proteomes" id="UP000199695"/>
    </source>
</evidence>
<evidence type="ECO:0000256" key="1">
    <source>
        <dbReference type="ARBA" id="ARBA00004948"/>
    </source>
</evidence>
<organism evidence="4 5">
    <name type="scientific">Lihuaxuella thermophila</name>
    <dbReference type="NCBI Taxonomy" id="1173111"/>
    <lineage>
        <taxon>Bacteria</taxon>
        <taxon>Bacillati</taxon>
        <taxon>Bacillota</taxon>
        <taxon>Bacilli</taxon>
        <taxon>Bacillales</taxon>
        <taxon>Thermoactinomycetaceae</taxon>
        <taxon>Lihuaxuella</taxon>
    </lineage>
</organism>
<dbReference type="InterPro" id="IPR022998">
    <property type="entry name" value="ThiamineP_synth_TenI"/>
</dbReference>
<evidence type="ECO:0000256" key="2">
    <source>
        <dbReference type="ARBA" id="ARBA00022977"/>
    </source>
</evidence>
<dbReference type="InterPro" id="IPR036206">
    <property type="entry name" value="ThiamineP_synth_sf"/>
</dbReference>
<keyword evidence="2" id="KW-0784">Thiamine biosynthesis</keyword>
<reference evidence="4 5" key="1">
    <citation type="submission" date="2016-10" db="EMBL/GenBank/DDBJ databases">
        <authorList>
            <person name="de Groot N.N."/>
        </authorList>
    </citation>
    <scope>NUCLEOTIDE SEQUENCE [LARGE SCALE GENOMIC DNA]</scope>
    <source>
        <strain evidence="4 5">DSM 46701</strain>
    </source>
</reference>
<gene>
    <name evidence="4" type="ORF">SAMN05444955_105143</name>
</gene>
<name>A0A1H8DEZ7_9BACL</name>
<dbReference type="Proteomes" id="UP000199695">
    <property type="component" value="Unassembled WGS sequence"/>
</dbReference>
<dbReference type="PANTHER" id="PTHR20857:SF22">
    <property type="entry name" value="THIAZOLE TAUTOMERASE"/>
    <property type="match status" value="1"/>
</dbReference>
<feature type="domain" description="Thiamine phosphate synthase/TenI" evidence="3">
    <location>
        <begin position="4"/>
        <end position="180"/>
    </location>
</feature>
<dbReference type="STRING" id="1173111.SAMN05444955_105143"/>
<dbReference type="EMBL" id="FOCQ01000005">
    <property type="protein sequence ID" value="SEN05736.1"/>
    <property type="molecule type" value="Genomic_DNA"/>
</dbReference>